<keyword evidence="5 14" id="KW-0444">Lipid biosynthesis</keyword>
<dbReference type="PROSITE" id="PS52004">
    <property type="entry name" value="KS3_2"/>
    <property type="match status" value="1"/>
</dbReference>
<evidence type="ECO:0000256" key="10">
    <source>
        <dbReference type="ARBA" id="ARBA00023315"/>
    </source>
</evidence>
<dbReference type="SMART" id="SM00825">
    <property type="entry name" value="PKS_KS"/>
    <property type="match status" value="1"/>
</dbReference>
<evidence type="ECO:0000256" key="1">
    <source>
        <dbReference type="ARBA" id="ARBA00005194"/>
    </source>
</evidence>
<dbReference type="GO" id="GO:0006633">
    <property type="term" value="P:fatty acid biosynthetic process"/>
    <property type="evidence" value="ECO:0007669"/>
    <property type="project" value="UniProtKB-UniRule"/>
</dbReference>
<comment type="similarity">
    <text evidence="2 14 16">Belongs to the thiolase-like superfamily. Beta-ketoacyl-ACP synthases family.</text>
</comment>
<name>A0A316M364_9CLOT</name>
<comment type="caution">
    <text evidence="18">The sequence shown here is derived from an EMBL/GenBank/DDBJ whole genome shotgun (WGS) entry which is preliminary data.</text>
</comment>
<sequence>MLWRIVMRRVVVTSMGAITPIGNNVEEFWDGLKSGVNGIDLLKSFDTEGFSVKMAAEVKDFLPENYMDKREAKRMDRFCQLALAASNETMNKSGINLDEIDKERFGVIIGSGIGGLHTFEKEYNNLKDKGPRRVSPLLIPMMIGNMAAGNVAIKYGAKASCISISTACATGTHAIGEAFRSIKYGHMDLALAGGTEGSITPLAVAGFQALTALSTSEDKNKASIPFHKDRGGFVMGEGAGILLLEELEHARQRGAKIYGEVIGYGTTCDAYHMTSPAPDGEGARRAMALAIKEGEVSLYDVSYINAHGTGTLYNDKFETEAIKGLFKERAYEIPVSSTKSMTGHLLGAAGAVEAIACIKAMEESFIPPTINLTETSEDCDLDYVPNVGRNKEVRYAMSNSLGFGGHNGTLLFKKWEE</sequence>
<evidence type="ECO:0000256" key="3">
    <source>
        <dbReference type="ARBA" id="ARBA00012356"/>
    </source>
</evidence>
<evidence type="ECO:0000256" key="11">
    <source>
        <dbReference type="ARBA" id="ARBA00024006"/>
    </source>
</evidence>
<gene>
    <name evidence="18" type="primary">fabF</name>
    <name evidence="18" type="ORF">DBY38_09080</name>
</gene>
<evidence type="ECO:0000256" key="13">
    <source>
        <dbReference type="ARBA" id="ARBA00047659"/>
    </source>
</evidence>
<dbReference type="NCBIfam" id="TIGR03150">
    <property type="entry name" value="fabF"/>
    <property type="match status" value="1"/>
</dbReference>
<keyword evidence="10 14" id="KW-0012">Acyltransferase</keyword>
<organism evidence="18 19">
    <name type="scientific">Clostridium cadaveris</name>
    <dbReference type="NCBI Taxonomy" id="1529"/>
    <lineage>
        <taxon>Bacteria</taxon>
        <taxon>Bacillati</taxon>
        <taxon>Bacillota</taxon>
        <taxon>Clostridia</taxon>
        <taxon>Eubacteriales</taxon>
        <taxon>Clostridiaceae</taxon>
        <taxon>Clostridium</taxon>
    </lineage>
</organism>
<evidence type="ECO:0000256" key="14">
    <source>
        <dbReference type="PIRNR" id="PIRNR000447"/>
    </source>
</evidence>
<dbReference type="InterPro" id="IPR016039">
    <property type="entry name" value="Thiolase-like"/>
</dbReference>
<dbReference type="InterPro" id="IPR020841">
    <property type="entry name" value="PKS_Beta-ketoAc_synthase_dom"/>
</dbReference>
<evidence type="ECO:0000256" key="9">
    <source>
        <dbReference type="ARBA" id="ARBA00023160"/>
    </source>
</evidence>
<dbReference type="Pfam" id="PF00109">
    <property type="entry name" value="ketoacyl-synt"/>
    <property type="match status" value="1"/>
</dbReference>
<reference evidence="18 19" key="1">
    <citation type="submission" date="2018-03" db="EMBL/GenBank/DDBJ databases">
        <title>The uncultured portion of the human microbiome is neutrally assembled.</title>
        <authorList>
            <person name="Jeraldo P."/>
            <person name="Boardman L."/>
            <person name="White B.A."/>
            <person name="Nelson H."/>
            <person name="Goldenfeld N."/>
            <person name="Chia N."/>
        </authorList>
    </citation>
    <scope>NUCLEOTIDE SEQUENCE [LARGE SCALE GENOMIC DNA]</scope>
    <source>
        <strain evidence="18">CIM:MAG 903</strain>
    </source>
</reference>
<dbReference type="Gene3D" id="3.40.47.10">
    <property type="match status" value="1"/>
</dbReference>
<comment type="pathway">
    <text evidence="1 14">Lipid metabolism; fatty acid biosynthesis.</text>
</comment>
<feature type="domain" description="Ketosynthase family 3 (KS3)" evidence="17">
    <location>
        <begin position="7"/>
        <end position="414"/>
    </location>
</feature>
<evidence type="ECO:0000256" key="8">
    <source>
        <dbReference type="ARBA" id="ARBA00023098"/>
    </source>
</evidence>
<dbReference type="InterPro" id="IPR000794">
    <property type="entry name" value="Beta-ketoacyl_synthase"/>
</dbReference>
<dbReference type="InterPro" id="IPR014031">
    <property type="entry name" value="Ketoacyl_synth_C"/>
</dbReference>
<dbReference type="OrthoDB" id="9808669at2"/>
<dbReference type="NCBIfam" id="NF005589">
    <property type="entry name" value="PRK07314.1"/>
    <property type="match status" value="1"/>
</dbReference>
<proteinExistence type="inferred from homology"/>
<evidence type="ECO:0000256" key="16">
    <source>
        <dbReference type="RuleBase" id="RU003694"/>
    </source>
</evidence>
<dbReference type="EMBL" id="QAMZ01000043">
    <property type="protein sequence ID" value="PWL53017.1"/>
    <property type="molecule type" value="Genomic_DNA"/>
</dbReference>
<dbReference type="CDD" id="cd00834">
    <property type="entry name" value="KAS_I_II"/>
    <property type="match status" value="1"/>
</dbReference>
<feature type="active site" description="For beta-ketoacyl synthase activity" evidence="15">
    <location>
        <position position="168"/>
    </location>
</feature>
<dbReference type="SUPFAM" id="SSF53901">
    <property type="entry name" value="Thiolase-like"/>
    <property type="match status" value="2"/>
</dbReference>
<dbReference type="FunFam" id="3.40.47.10:FF:000009">
    <property type="entry name" value="3-oxoacyl-[acyl-carrier-protein] synthase 2"/>
    <property type="match status" value="1"/>
</dbReference>
<accession>A0A316M364</accession>
<keyword evidence="6 14" id="KW-0808">Transferase</keyword>
<evidence type="ECO:0000259" key="17">
    <source>
        <dbReference type="PROSITE" id="PS52004"/>
    </source>
</evidence>
<evidence type="ECO:0000256" key="6">
    <source>
        <dbReference type="ARBA" id="ARBA00022679"/>
    </source>
</evidence>
<protein>
    <recommendedName>
        <fullName evidence="4 14">3-oxoacyl-[acyl-carrier-protein] synthase 2</fullName>
        <ecNumber evidence="3 14">2.3.1.179</ecNumber>
    </recommendedName>
</protein>
<dbReference type="PIRSF" id="PIRSF000447">
    <property type="entry name" value="KAS_II"/>
    <property type="match status" value="1"/>
</dbReference>
<dbReference type="EC" id="2.3.1.179" evidence="3 14"/>
<evidence type="ECO:0000313" key="18">
    <source>
        <dbReference type="EMBL" id="PWL53017.1"/>
    </source>
</evidence>
<keyword evidence="8" id="KW-0443">Lipid metabolism</keyword>
<keyword evidence="9 14" id="KW-0275">Fatty acid biosynthesis</keyword>
<dbReference type="Proteomes" id="UP000246114">
    <property type="component" value="Unassembled WGS sequence"/>
</dbReference>
<comment type="function">
    <text evidence="11 14">Involved in the type II fatty acid elongation cycle. Catalyzes the elongation of a wide range of acyl-ACP by the addition of two carbons from malonyl-ACP to an acyl acceptor. Can efficiently catalyze the conversion of palmitoleoyl-ACP (cis-hexadec-9-enoyl-ACP) to cis-vaccenoyl-ACP (cis-octadec-11-enoyl-ACP), an essential step in the thermal regulation of fatty acid composition.</text>
</comment>
<evidence type="ECO:0000256" key="7">
    <source>
        <dbReference type="ARBA" id="ARBA00022832"/>
    </source>
</evidence>
<dbReference type="AlphaFoldDB" id="A0A316M364"/>
<evidence type="ECO:0000256" key="12">
    <source>
        <dbReference type="ARBA" id="ARBA00047318"/>
    </source>
</evidence>
<dbReference type="InterPro" id="IPR014030">
    <property type="entry name" value="Ketoacyl_synth_N"/>
</dbReference>
<dbReference type="Pfam" id="PF02801">
    <property type="entry name" value="Ketoacyl-synt_C"/>
    <property type="match status" value="1"/>
</dbReference>
<dbReference type="UniPathway" id="UPA00094"/>
<evidence type="ECO:0000256" key="5">
    <source>
        <dbReference type="ARBA" id="ARBA00022516"/>
    </source>
</evidence>
<comment type="catalytic activity">
    <reaction evidence="12 14">
        <text>(9Z)-hexadecenoyl-[ACP] + malonyl-[ACP] + H(+) = 3-oxo-(11Z)-octadecenoyl-[ACP] + holo-[ACP] + CO2</text>
        <dbReference type="Rhea" id="RHEA:55040"/>
        <dbReference type="Rhea" id="RHEA-COMP:9623"/>
        <dbReference type="Rhea" id="RHEA-COMP:9685"/>
        <dbReference type="Rhea" id="RHEA-COMP:10800"/>
        <dbReference type="Rhea" id="RHEA-COMP:14074"/>
        <dbReference type="ChEBI" id="CHEBI:15378"/>
        <dbReference type="ChEBI" id="CHEBI:16526"/>
        <dbReference type="ChEBI" id="CHEBI:64479"/>
        <dbReference type="ChEBI" id="CHEBI:78449"/>
        <dbReference type="ChEBI" id="CHEBI:83989"/>
        <dbReference type="ChEBI" id="CHEBI:138538"/>
        <dbReference type="EC" id="2.3.1.179"/>
    </reaction>
</comment>
<dbReference type="GO" id="GO:0004315">
    <property type="term" value="F:3-oxoacyl-[acyl-carrier-protein] synthase activity"/>
    <property type="evidence" value="ECO:0007669"/>
    <property type="project" value="UniProtKB-UniRule"/>
</dbReference>
<dbReference type="InterPro" id="IPR017568">
    <property type="entry name" value="3-oxoacyl-ACP_synth-2"/>
</dbReference>
<evidence type="ECO:0000313" key="19">
    <source>
        <dbReference type="Proteomes" id="UP000246114"/>
    </source>
</evidence>
<keyword evidence="7" id="KW-0276">Fatty acid metabolism</keyword>
<evidence type="ECO:0000256" key="2">
    <source>
        <dbReference type="ARBA" id="ARBA00008467"/>
    </source>
</evidence>
<evidence type="ECO:0000256" key="15">
    <source>
        <dbReference type="PIRSR" id="PIRSR000447-1"/>
    </source>
</evidence>
<evidence type="ECO:0000256" key="4">
    <source>
        <dbReference type="ARBA" id="ARBA00014657"/>
    </source>
</evidence>
<dbReference type="PANTHER" id="PTHR11712">
    <property type="entry name" value="POLYKETIDE SYNTHASE-RELATED"/>
    <property type="match status" value="1"/>
</dbReference>
<dbReference type="PANTHER" id="PTHR11712:SF336">
    <property type="entry name" value="3-OXOACYL-[ACYL-CARRIER-PROTEIN] SYNTHASE, MITOCHONDRIAL"/>
    <property type="match status" value="1"/>
</dbReference>
<dbReference type="GO" id="GO:0005829">
    <property type="term" value="C:cytosol"/>
    <property type="evidence" value="ECO:0007669"/>
    <property type="project" value="TreeGrafter"/>
</dbReference>
<comment type="catalytic activity">
    <reaction evidence="13 14">
        <text>a fatty acyl-[ACP] + malonyl-[ACP] + H(+) = a 3-oxoacyl-[ACP] + holo-[ACP] + CO2</text>
        <dbReference type="Rhea" id="RHEA:22836"/>
        <dbReference type="Rhea" id="RHEA-COMP:9623"/>
        <dbReference type="Rhea" id="RHEA-COMP:9685"/>
        <dbReference type="Rhea" id="RHEA-COMP:9916"/>
        <dbReference type="Rhea" id="RHEA-COMP:14125"/>
        <dbReference type="ChEBI" id="CHEBI:15378"/>
        <dbReference type="ChEBI" id="CHEBI:16526"/>
        <dbReference type="ChEBI" id="CHEBI:64479"/>
        <dbReference type="ChEBI" id="CHEBI:78449"/>
        <dbReference type="ChEBI" id="CHEBI:78776"/>
        <dbReference type="ChEBI" id="CHEBI:138651"/>
    </reaction>
</comment>